<feature type="transmembrane region" description="Helical" evidence="1">
    <location>
        <begin position="85"/>
        <end position="105"/>
    </location>
</feature>
<dbReference type="PROSITE" id="PS51257">
    <property type="entry name" value="PROKAR_LIPOPROTEIN"/>
    <property type="match status" value="1"/>
</dbReference>
<protein>
    <recommendedName>
        <fullName evidence="4">Rod shape-determining protein MreD</fullName>
    </recommendedName>
</protein>
<accession>B4RDD8</accession>
<dbReference type="Proteomes" id="UP000001868">
    <property type="component" value="Chromosome"/>
</dbReference>
<organism evidence="2 3">
    <name type="scientific">Phenylobacterium zucineum (strain HLK1)</name>
    <dbReference type="NCBI Taxonomy" id="450851"/>
    <lineage>
        <taxon>Bacteria</taxon>
        <taxon>Pseudomonadati</taxon>
        <taxon>Pseudomonadota</taxon>
        <taxon>Alphaproteobacteria</taxon>
        <taxon>Caulobacterales</taxon>
        <taxon>Caulobacteraceae</taxon>
        <taxon>Phenylobacterium</taxon>
    </lineage>
</organism>
<keyword evidence="1" id="KW-0472">Membrane</keyword>
<sequence>MGEGPMRAESLPLREAAWSAGLLGAVIVGSLALSCLEPLVAVAVLAAGALPPARAVGLTLAVWLVGQAVGFGLHDFPVDRTTIGWGIGLGLAAAASTLAAAATLVRLPGRPSWFRAGLAFVAAFVANQLVVLGVQQVVEGACEIVPGVISRIGLLNAAWLAVLLAADALARRFLGSGTGFGAPRPA</sequence>
<dbReference type="KEGG" id="pzu:PHZ_c1917"/>
<proteinExistence type="predicted"/>
<evidence type="ECO:0000256" key="1">
    <source>
        <dbReference type="SAM" id="Phobius"/>
    </source>
</evidence>
<name>B4RDD8_PHEZH</name>
<evidence type="ECO:0000313" key="3">
    <source>
        <dbReference type="Proteomes" id="UP000001868"/>
    </source>
</evidence>
<evidence type="ECO:0008006" key="4">
    <source>
        <dbReference type="Google" id="ProtNLM"/>
    </source>
</evidence>
<feature type="transmembrane region" description="Helical" evidence="1">
    <location>
        <begin position="117"/>
        <end position="138"/>
    </location>
</feature>
<gene>
    <name evidence="2" type="ordered locus">PHZ_c1917</name>
</gene>
<keyword evidence="3" id="KW-1185">Reference proteome</keyword>
<reference evidence="2 3" key="1">
    <citation type="journal article" date="2008" name="BMC Genomics">
        <title>Complete genome of Phenylobacterium zucineum - a novel facultative intracellular bacterium isolated from human erythroleukemia cell line K562.</title>
        <authorList>
            <person name="Luo Y."/>
            <person name="Xu X."/>
            <person name="Ding Z."/>
            <person name="Liu Z."/>
            <person name="Zhang B."/>
            <person name="Yan Z."/>
            <person name="Sun J."/>
            <person name="Hu S."/>
            <person name="Hu X."/>
        </authorList>
    </citation>
    <scope>NUCLEOTIDE SEQUENCE [LARGE SCALE GENOMIC DNA]</scope>
    <source>
        <strain evidence="2 3">HLK1</strain>
    </source>
</reference>
<feature type="transmembrane region" description="Helical" evidence="1">
    <location>
        <begin position="144"/>
        <end position="166"/>
    </location>
</feature>
<dbReference type="EMBL" id="CP000747">
    <property type="protein sequence ID" value="ACG78328.1"/>
    <property type="molecule type" value="Genomic_DNA"/>
</dbReference>
<dbReference type="HOGENOM" id="CLU_094239_1_0_5"/>
<keyword evidence="1" id="KW-0812">Transmembrane</keyword>
<feature type="transmembrane region" description="Helical" evidence="1">
    <location>
        <begin position="20"/>
        <end position="48"/>
    </location>
</feature>
<dbReference type="AlphaFoldDB" id="B4RDD8"/>
<keyword evidence="1" id="KW-1133">Transmembrane helix</keyword>
<dbReference type="STRING" id="450851.PHZ_c1917"/>
<evidence type="ECO:0000313" key="2">
    <source>
        <dbReference type="EMBL" id="ACG78328.1"/>
    </source>
</evidence>